<evidence type="ECO:0000259" key="3">
    <source>
        <dbReference type="Pfam" id="PF00483"/>
    </source>
</evidence>
<dbReference type="SUPFAM" id="SSF56112">
    <property type="entry name" value="Protein kinase-like (PK-like)"/>
    <property type="match status" value="1"/>
</dbReference>
<dbReference type="Pfam" id="PF00483">
    <property type="entry name" value="NTP_transferase"/>
    <property type="match status" value="1"/>
</dbReference>
<keyword evidence="1" id="KW-0808">Transferase</keyword>
<protein>
    <submittedName>
        <fullName evidence="5">Phosphocholine cytidylyltransferase/choline kinase family protein</fullName>
    </submittedName>
    <submittedName>
        <fullName evidence="6">Phosphotransferase</fullName>
    </submittedName>
</protein>
<dbReference type="SUPFAM" id="SSF46785">
    <property type="entry name" value="Winged helix' DNA-binding domain"/>
    <property type="match status" value="1"/>
</dbReference>
<keyword evidence="2 5" id="KW-0548">Nucleotidyltransferase</keyword>
<gene>
    <name evidence="5" type="ORF">K5I21_01975</name>
    <name evidence="6" type="ORF">PM006_22370</name>
</gene>
<feature type="domain" description="Aminoglycoside phosphotransferase" evidence="4">
    <location>
        <begin position="326"/>
        <end position="533"/>
    </location>
</feature>
<dbReference type="EMBL" id="JAINVB010000001">
    <property type="protein sequence ID" value="MCK0084664.1"/>
    <property type="molecule type" value="Genomic_DNA"/>
</dbReference>
<sequence>MDRYGLICRSIYEDSDVTQRELSSILGISLGSVNKLVGECLKDGLIQNHSEYGKYSLTEKGMEYLEQYRVDGAVITAAGFGSRFVPLSFETPKGLLEVFGERMIERQIRQLHEAGITNITLIVGYLKEKFEYLIDKYNVKLFYNPEYTCKSTLATVYQGRELFYGKNMYLLVSDNWIRNNMFHTYECGSWYSSVYMEGDTSEWCVTANKKGKISSITIGGHDSWTLYGPAFLSKDFTETFFPLLESDYHRPGTEQCYWEHVLLNYIDKLDFYVNCQPEHQVYEFENLEELRLFDPKYRNHSDNEAMRLVSQVFHVKESAIRNIRCLKAGMTNKSFLFEVNNEHYICRIPGPGTELLINRKEEEASYHAVEPLDITEHIIYFDGDNGYKIAKYYEGSRNADAKNWDDIASCMALLRKLHQSELTVEHHFNLRERINFYEKLCQHHELLLFEDYTEVRGWMNHLLDRVERLNRPCCLSHIDSVADNFLFLPDGTVRLIDWEYSAMHDPLIDISMCSIYSYYDAEELDRLLEVYLERIPTPEERIATYAYAALGGFLWCLWAVFKSTEGEEFGEYTIIMYHYAKHYYKRIARLFPD</sequence>
<dbReference type="Gene3D" id="1.10.10.10">
    <property type="entry name" value="Winged helix-like DNA-binding domain superfamily/Winged helix DNA-binding domain"/>
    <property type="match status" value="1"/>
</dbReference>
<dbReference type="Gene3D" id="3.90.550.10">
    <property type="entry name" value="Spore Coat Polysaccharide Biosynthesis Protein SpsA, Chain A"/>
    <property type="match status" value="1"/>
</dbReference>
<dbReference type="Gene3D" id="3.30.200.20">
    <property type="entry name" value="Phosphorylase Kinase, domain 1"/>
    <property type="match status" value="1"/>
</dbReference>
<comment type="caution">
    <text evidence="5">The sequence shown here is derived from an EMBL/GenBank/DDBJ whole genome shotgun (WGS) entry which is preliminary data.</text>
</comment>
<name>A0AAW5EWP3_CLOSY</name>
<dbReference type="SUPFAM" id="SSF53448">
    <property type="entry name" value="Nucleotide-diphospho-sugar transferases"/>
    <property type="match status" value="1"/>
</dbReference>
<dbReference type="InterPro" id="IPR002575">
    <property type="entry name" value="Aminoglycoside_PTrfase"/>
</dbReference>
<evidence type="ECO:0000313" key="6">
    <source>
        <dbReference type="EMBL" id="MDB2002957.1"/>
    </source>
</evidence>
<dbReference type="AlphaFoldDB" id="A0AAW5EWP3"/>
<evidence type="ECO:0000256" key="1">
    <source>
        <dbReference type="ARBA" id="ARBA00022679"/>
    </source>
</evidence>
<reference evidence="6" key="2">
    <citation type="submission" date="2023-01" db="EMBL/GenBank/DDBJ databases">
        <title>Human gut microbiome strain richness.</title>
        <authorList>
            <person name="Chen-Liaw A."/>
        </authorList>
    </citation>
    <scope>NUCLEOTIDE SEQUENCE</scope>
    <source>
        <strain evidence="6">B1_m1001713B170214d0_201011</strain>
    </source>
</reference>
<organism evidence="5 7">
    <name type="scientific">Clostridium symbiosum</name>
    <name type="common">Bacteroides symbiosus</name>
    <dbReference type="NCBI Taxonomy" id="1512"/>
    <lineage>
        <taxon>Bacteria</taxon>
        <taxon>Bacillati</taxon>
        <taxon>Bacillota</taxon>
        <taxon>Clostridia</taxon>
        <taxon>Lachnospirales</taxon>
        <taxon>Lachnospiraceae</taxon>
        <taxon>Otoolea</taxon>
    </lineage>
</organism>
<feature type="domain" description="Nucleotidyl transferase" evidence="3">
    <location>
        <begin position="73"/>
        <end position="180"/>
    </location>
</feature>
<dbReference type="RefSeq" id="WP_003506649.1">
    <property type="nucleotide sequence ID" value="NZ_BAABZD010000003.1"/>
</dbReference>
<dbReference type="InterPro" id="IPR050065">
    <property type="entry name" value="GlmU-like"/>
</dbReference>
<evidence type="ECO:0000259" key="4">
    <source>
        <dbReference type="Pfam" id="PF01636"/>
    </source>
</evidence>
<dbReference type="Pfam" id="PF01636">
    <property type="entry name" value="APH"/>
    <property type="match status" value="1"/>
</dbReference>
<evidence type="ECO:0000256" key="2">
    <source>
        <dbReference type="ARBA" id="ARBA00022695"/>
    </source>
</evidence>
<dbReference type="EMBL" id="JAQLGM010000107">
    <property type="protein sequence ID" value="MDB2002957.1"/>
    <property type="molecule type" value="Genomic_DNA"/>
</dbReference>
<dbReference type="CDD" id="cd02523">
    <property type="entry name" value="PC_cytidylyltransferase"/>
    <property type="match status" value="1"/>
</dbReference>
<dbReference type="GO" id="GO:0016301">
    <property type="term" value="F:kinase activity"/>
    <property type="evidence" value="ECO:0007669"/>
    <property type="project" value="UniProtKB-KW"/>
</dbReference>
<proteinExistence type="predicted"/>
<dbReference type="Gene3D" id="3.90.1200.10">
    <property type="match status" value="1"/>
</dbReference>
<accession>A0AAW5EWP3</accession>
<dbReference type="GO" id="GO:0016779">
    <property type="term" value="F:nucleotidyltransferase activity"/>
    <property type="evidence" value="ECO:0007669"/>
    <property type="project" value="UniProtKB-KW"/>
</dbReference>
<dbReference type="PANTHER" id="PTHR43584">
    <property type="entry name" value="NUCLEOTIDYL TRANSFERASE"/>
    <property type="match status" value="1"/>
</dbReference>
<reference evidence="5" key="1">
    <citation type="journal article" date="2022" name="Cell Host Microbe">
        <title>Colonization of the live biotherapeutic product VE303 and modulation of the microbiota and metabolites in healthy volunteers.</title>
        <authorList>
            <person name="Dsouza M."/>
            <person name="Menon R."/>
            <person name="Crossette E."/>
            <person name="Bhattarai S.K."/>
            <person name="Schneider J."/>
            <person name="Kim Y.G."/>
            <person name="Reddy S."/>
            <person name="Caballero S."/>
            <person name="Felix C."/>
            <person name="Cornacchione L."/>
            <person name="Hendrickson J."/>
            <person name="Watson A.R."/>
            <person name="Minot S.S."/>
            <person name="Greenfield N."/>
            <person name="Schopf L."/>
            <person name="Szabady R."/>
            <person name="Patarroyo J."/>
            <person name="Smith W."/>
            <person name="Harrison P."/>
            <person name="Kuijper E.J."/>
            <person name="Kelly C.P."/>
            <person name="Olle B."/>
            <person name="Bobilev D."/>
            <person name="Silber J.L."/>
            <person name="Bucci V."/>
            <person name="Roberts B."/>
            <person name="Faith J."/>
            <person name="Norman J.M."/>
        </authorList>
    </citation>
    <scope>NUCLEOTIDE SEQUENCE</scope>
    <source>
        <strain evidence="5">VE303-04</strain>
    </source>
</reference>
<dbReference type="Proteomes" id="UP001300871">
    <property type="component" value="Unassembled WGS sequence"/>
</dbReference>
<dbReference type="InterPro" id="IPR036390">
    <property type="entry name" value="WH_DNA-bd_sf"/>
</dbReference>
<dbReference type="Pfam" id="PF13412">
    <property type="entry name" value="HTH_24"/>
    <property type="match status" value="1"/>
</dbReference>
<dbReference type="InterPro" id="IPR036388">
    <property type="entry name" value="WH-like_DNA-bd_sf"/>
</dbReference>
<dbReference type="CDD" id="cd05151">
    <property type="entry name" value="ChoK-like"/>
    <property type="match status" value="1"/>
</dbReference>
<evidence type="ECO:0000313" key="5">
    <source>
        <dbReference type="EMBL" id="MCK0084664.1"/>
    </source>
</evidence>
<keyword evidence="5" id="KW-0418">Kinase</keyword>
<dbReference type="PANTHER" id="PTHR43584:SF5">
    <property type="entry name" value="PROTEIN LICC"/>
    <property type="match status" value="1"/>
</dbReference>
<dbReference type="InterPro" id="IPR029044">
    <property type="entry name" value="Nucleotide-diphossugar_trans"/>
</dbReference>
<evidence type="ECO:0000313" key="7">
    <source>
        <dbReference type="Proteomes" id="UP001203136"/>
    </source>
</evidence>
<dbReference type="InterPro" id="IPR005835">
    <property type="entry name" value="NTP_transferase_dom"/>
</dbReference>
<dbReference type="InterPro" id="IPR011009">
    <property type="entry name" value="Kinase-like_dom_sf"/>
</dbReference>
<dbReference type="Proteomes" id="UP001203136">
    <property type="component" value="Unassembled WGS sequence"/>
</dbReference>